<accession>A0A645IZL2</accession>
<comment type="caution">
    <text evidence="1">The sequence shown here is derived from an EMBL/GenBank/DDBJ whole genome shotgun (WGS) entry which is preliminary data.</text>
</comment>
<dbReference type="AlphaFoldDB" id="A0A645IZL2"/>
<organism evidence="1">
    <name type="scientific">bioreactor metagenome</name>
    <dbReference type="NCBI Taxonomy" id="1076179"/>
    <lineage>
        <taxon>unclassified sequences</taxon>
        <taxon>metagenomes</taxon>
        <taxon>ecological metagenomes</taxon>
    </lineage>
</organism>
<evidence type="ECO:0000313" key="1">
    <source>
        <dbReference type="EMBL" id="MPN56607.1"/>
    </source>
</evidence>
<reference evidence="1" key="1">
    <citation type="submission" date="2019-08" db="EMBL/GenBank/DDBJ databases">
        <authorList>
            <person name="Kucharzyk K."/>
            <person name="Murdoch R.W."/>
            <person name="Higgins S."/>
            <person name="Loffler F."/>
        </authorList>
    </citation>
    <scope>NUCLEOTIDE SEQUENCE</scope>
</reference>
<dbReference type="EMBL" id="VSSQ01127136">
    <property type="protein sequence ID" value="MPN56607.1"/>
    <property type="molecule type" value="Genomic_DNA"/>
</dbReference>
<sequence length="94" mass="10634">MRFACFHIYRNHGKTDGKHMEAKRFSKAGIFVVAGTDFNASVCILHTCLRIAFVEDRDIFGDHFVIGTVCPVRLAHCFKQLFTAVDDGIADHYL</sequence>
<protein>
    <submittedName>
        <fullName evidence="1">Uncharacterized protein</fullName>
    </submittedName>
</protein>
<gene>
    <name evidence="1" type="ORF">SDC9_204297</name>
</gene>
<name>A0A645IZL2_9ZZZZ</name>
<proteinExistence type="predicted"/>